<sequence>MLIDFLPELRTEDNPTLAIGLLSLSTLTERAILFLRLGSVRPERKSCTRFSSGIATGKKSCLILIDVDGQSPMAEIRKGFAMNPSLLSHFITDEQGSALVALMTADDVKKTIFLKANKAQGPDGFTAEFFQSSWSIVGKIVTKAILEFLSSFKPTASRLSSM</sequence>
<reference evidence="1 2" key="1">
    <citation type="submission" date="2023-01" db="EMBL/GenBank/DDBJ databases">
        <authorList>
            <person name="Kreplak J."/>
        </authorList>
    </citation>
    <scope>NUCLEOTIDE SEQUENCE [LARGE SCALE GENOMIC DNA]</scope>
</reference>
<dbReference type="AlphaFoldDB" id="A0AAV1BB50"/>
<gene>
    <name evidence="1" type="ORF">VFH_VI137080</name>
</gene>
<dbReference type="EMBL" id="OX451741">
    <property type="protein sequence ID" value="CAI8618732.1"/>
    <property type="molecule type" value="Genomic_DNA"/>
</dbReference>
<dbReference type="Proteomes" id="UP001157006">
    <property type="component" value="Chromosome 6"/>
</dbReference>
<name>A0AAV1BB50_VICFA</name>
<keyword evidence="2" id="KW-1185">Reference proteome</keyword>
<proteinExistence type="predicted"/>
<organism evidence="1 2">
    <name type="scientific">Vicia faba</name>
    <name type="common">Broad bean</name>
    <name type="synonym">Faba vulgaris</name>
    <dbReference type="NCBI Taxonomy" id="3906"/>
    <lineage>
        <taxon>Eukaryota</taxon>
        <taxon>Viridiplantae</taxon>
        <taxon>Streptophyta</taxon>
        <taxon>Embryophyta</taxon>
        <taxon>Tracheophyta</taxon>
        <taxon>Spermatophyta</taxon>
        <taxon>Magnoliopsida</taxon>
        <taxon>eudicotyledons</taxon>
        <taxon>Gunneridae</taxon>
        <taxon>Pentapetalae</taxon>
        <taxon>rosids</taxon>
        <taxon>fabids</taxon>
        <taxon>Fabales</taxon>
        <taxon>Fabaceae</taxon>
        <taxon>Papilionoideae</taxon>
        <taxon>50 kb inversion clade</taxon>
        <taxon>NPAAA clade</taxon>
        <taxon>Hologalegina</taxon>
        <taxon>IRL clade</taxon>
        <taxon>Fabeae</taxon>
        <taxon>Vicia</taxon>
    </lineage>
</organism>
<evidence type="ECO:0000313" key="1">
    <source>
        <dbReference type="EMBL" id="CAI8618732.1"/>
    </source>
</evidence>
<evidence type="ECO:0000313" key="2">
    <source>
        <dbReference type="Proteomes" id="UP001157006"/>
    </source>
</evidence>
<protein>
    <submittedName>
        <fullName evidence="1">Uncharacterized protein</fullName>
    </submittedName>
</protein>
<accession>A0AAV1BB50</accession>